<evidence type="ECO:0000313" key="8">
    <source>
        <dbReference type="Proteomes" id="UP001501612"/>
    </source>
</evidence>
<sequence>MSDTRTPLSVAEVDAAGLRGWVRLPGRIRAVFATGDFATGLALVDRIGAAAEEADHHPDVVLTYPTVTVTLASHDVGAVTTRDVDLARRIDGFAAEAGVVADPARVTLVELGLDSPAAAEVSPFLAALLGGAERTDDDGDVEVVDPAGGWPTVWFQTAGAGDADPPQRWHLDVWVDRTEARSRIDAAVAAGGELVDDSAAPSFWVLADAQGNRACVCTCDDRGW</sequence>
<dbReference type="EC" id="4.2.1.96" evidence="3"/>
<evidence type="ECO:0000259" key="6">
    <source>
        <dbReference type="Pfam" id="PF18029"/>
    </source>
</evidence>
<name>A0ABN2PKG6_9ACTN</name>
<keyword evidence="5" id="KW-0456">Lyase</keyword>
<protein>
    <recommendedName>
        <fullName evidence="4">Putative pterin-4-alpha-carbinolamine dehydratase</fullName>
        <ecNumber evidence="3">4.2.1.96</ecNumber>
    </recommendedName>
</protein>
<dbReference type="PANTHER" id="PTHR12599">
    <property type="entry name" value="PTERIN-4-ALPHA-CARBINOLAMINE DEHYDRATASE"/>
    <property type="match status" value="1"/>
</dbReference>
<dbReference type="InterPro" id="IPR029068">
    <property type="entry name" value="Glyas_Bleomycin-R_OHBP_Dase"/>
</dbReference>
<dbReference type="Pfam" id="PF01329">
    <property type="entry name" value="Pterin_4a"/>
    <property type="match status" value="1"/>
</dbReference>
<dbReference type="InterPro" id="IPR036428">
    <property type="entry name" value="PCD_sf"/>
</dbReference>
<feature type="domain" description="Glyoxalase-like" evidence="6">
    <location>
        <begin position="112"/>
        <end position="217"/>
    </location>
</feature>
<dbReference type="InterPro" id="IPR001533">
    <property type="entry name" value="Pterin_deHydtase"/>
</dbReference>
<dbReference type="Gene3D" id="3.30.1360.20">
    <property type="entry name" value="Transcriptional coactivator/pterin dehydratase"/>
    <property type="match status" value="1"/>
</dbReference>
<comment type="caution">
    <text evidence="7">The sequence shown here is derived from an EMBL/GenBank/DDBJ whole genome shotgun (WGS) entry which is preliminary data.</text>
</comment>
<dbReference type="CDD" id="cd00488">
    <property type="entry name" value="PCD_DCoH"/>
    <property type="match status" value="1"/>
</dbReference>
<gene>
    <name evidence="7" type="ORF">GCM10009737_27330</name>
</gene>
<dbReference type="Gene3D" id="3.10.180.10">
    <property type="entry name" value="2,3-Dihydroxybiphenyl 1,2-Dioxygenase, domain 1"/>
    <property type="match status" value="1"/>
</dbReference>
<comment type="similarity">
    <text evidence="2">Belongs to the pterin-4-alpha-carbinolamine dehydratase family.</text>
</comment>
<evidence type="ECO:0000256" key="1">
    <source>
        <dbReference type="ARBA" id="ARBA00001554"/>
    </source>
</evidence>
<evidence type="ECO:0000256" key="2">
    <source>
        <dbReference type="ARBA" id="ARBA00006472"/>
    </source>
</evidence>
<organism evidence="7 8">
    <name type="scientific">Nocardioides lentus</name>
    <dbReference type="NCBI Taxonomy" id="338077"/>
    <lineage>
        <taxon>Bacteria</taxon>
        <taxon>Bacillati</taxon>
        <taxon>Actinomycetota</taxon>
        <taxon>Actinomycetes</taxon>
        <taxon>Propionibacteriales</taxon>
        <taxon>Nocardioidaceae</taxon>
        <taxon>Nocardioides</taxon>
    </lineage>
</organism>
<evidence type="ECO:0000256" key="3">
    <source>
        <dbReference type="ARBA" id="ARBA00013252"/>
    </source>
</evidence>
<keyword evidence="8" id="KW-1185">Reference proteome</keyword>
<evidence type="ECO:0000313" key="7">
    <source>
        <dbReference type="EMBL" id="GAA1924212.1"/>
    </source>
</evidence>
<dbReference type="Pfam" id="PF18029">
    <property type="entry name" value="Glyoxalase_6"/>
    <property type="match status" value="1"/>
</dbReference>
<evidence type="ECO:0000256" key="5">
    <source>
        <dbReference type="ARBA" id="ARBA00023239"/>
    </source>
</evidence>
<dbReference type="SUPFAM" id="SSF55248">
    <property type="entry name" value="PCD-like"/>
    <property type="match status" value="1"/>
</dbReference>
<dbReference type="EMBL" id="BAAAMY010000006">
    <property type="protein sequence ID" value="GAA1924212.1"/>
    <property type="molecule type" value="Genomic_DNA"/>
</dbReference>
<comment type="catalytic activity">
    <reaction evidence="1">
        <text>(4aS,6R)-4a-hydroxy-L-erythro-5,6,7,8-tetrahydrobiopterin = (6R)-L-erythro-6,7-dihydrobiopterin + H2O</text>
        <dbReference type="Rhea" id="RHEA:11920"/>
        <dbReference type="ChEBI" id="CHEBI:15377"/>
        <dbReference type="ChEBI" id="CHEBI:15642"/>
        <dbReference type="ChEBI" id="CHEBI:43120"/>
        <dbReference type="EC" id="4.2.1.96"/>
    </reaction>
</comment>
<dbReference type="PANTHER" id="PTHR12599:SF0">
    <property type="entry name" value="PTERIN-4-ALPHA-CARBINOLAMINE DEHYDRATASE"/>
    <property type="match status" value="1"/>
</dbReference>
<dbReference type="Proteomes" id="UP001501612">
    <property type="component" value="Unassembled WGS sequence"/>
</dbReference>
<reference evidence="7 8" key="1">
    <citation type="journal article" date="2019" name="Int. J. Syst. Evol. Microbiol.">
        <title>The Global Catalogue of Microorganisms (GCM) 10K type strain sequencing project: providing services to taxonomists for standard genome sequencing and annotation.</title>
        <authorList>
            <consortium name="The Broad Institute Genomics Platform"/>
            <consortium name="The Broad Institute Genome Sequencing Center for Infectious Disease"/>
            <person name="Wu L."/>
            <person name="Ma J."/>
        </authorList>
    </citation>
    <scope>NUCLEOTIDE SEQUENCE [LARGE SCALE GENOMIC DNA]</scope>
    <source>
        <strain evidence="7 8">JCM 14046</strain>
    </source>
</reference>
<dbReference type="InterPro" id="IPR041581">
    <property type="entry name" value="Glyoxalase_6"/>
</dbReference>
<dbReference type="SUPFAM" id="SSF54593">
    <property type="entry name" value="Glyoxalase/Bleomycin resistance protein/Dihydroxybiphenyl dioxygenase"/>
    <property type="match status" value="1"/>
</dbReference>
<evidence type="ECO:0000256" key="4">
    <source>
        <dbReference type="ARBA" id="ARBA00021735"/>
    </source>
</evidence>
<proteinExistence type="inferred from homology"/>
<dbReference type="RefSeq" id="WP_344008101.1">
    <property type="nucleotide sequence ID" value="NZ_BAAAMY010000006.1"/>
</dbReference>
<accession>A0ABN2PKG6</accession>